<dbReference type="SUPFAM" id="SSF53474">
    <property type="entry name" value="alpha/beta-Hydrolases"/>
    <property type="match status" value="1"/>
</dbReference>
<dbReference type="InterPro" id="IPR029058">
    <property type="entry name" value="AB_hydrolase_fold"/>
</dbReference>
<dbReference type="PRINTS" id="PR00111">
    <property type="entry name" value="ABHYDROLASE"/>
</dbReference>
<keyword evidence="4" id="KW-1185">Reference proteome</keyword>
<dbReference type="InterPro" id="IPR050266">
    <property type="entry name" value="AB_hydrolase_sf"/>
</dbReference>
<proteinExistence type="predicted"/>
<sequence length="275" mass="28920">MPNYVAADGMSLHYDVSGQGGPIVTLAGGAARHPSYLGDLAGLSGLVVPHLRGVGKSPSGAGGSSWAQASDVDSLRTHLAKDRLVIVAHSAGTRLAIAYAAQFPSRVERLVLITPPSAYLVSEPSDAPKLIDARRGEPAFDAAIAAFEAGPDLSGDDAFNAWNRATAPVGYAKWTATEQRHAQVGRWNLAAVQAYFSVQPPADLASRLREVTAPTLVVAGERDCLTGLAPVVALADLFPHGEVAVIEDCGHYPWIEQPAAFRQAVDEFLARPPQT</sequence>
<organism evidence="3 4">
    <name type="scientific">Kibdelosporangium persicum</name>
    <dbReference type="NCBI Taxonomy" id="2698649"/>
    <lineage>
        <taxon>Bacteria</taxon>
        <taxon>Bacillati</taxon>
        <taxon>Actinomycetota</taxon>
        <taxon>Actinomycetes</taxon>
        <taxon>Pseudonocardiales</taxon>
        <taxon>Pseudonocardiaceae</taxon>
        <taxon>Kibdelosporangium</taxon>
    </lineage>
</organism>
<dbReference type="Proteomes" id="UP000763557">
    <property type="component" value="Unassembled WGS sequence"/>
</dbReference>
<evidence type="ECO:0000313" key="3">
    <source>
        <dbReference type="EMBL" id="NRN64280.1"/>
    </source>
</evidence>
<evidence type="ECO:0000256" key="1">
    <source>
        <dbReference type="ARBA" id="ARBA00022801"/>
    </source>
</evidence>
<dbReference type="RefSeq" id="WP_173125962.1">
    <property type="nucleotide sequence ID" value="NZ_CBCSGW010000007.1"/>
</dbReference>
<evidence type="ECO:0000313" key="4">
    <source>
        <dbReference type="Proteomes" id="UP000763557"/>
    </source>
</evidence>
<dbReference type="Pfam" id="PF00561">
    <property type="entry name" value="Abhydrolase_1"/>
    <property type="match status" value="1"/>
</dbReference>
<name>A0ABX2EZS6_9PSEU</name>
<dbReference type="Gene3D" id="3.40.50.1820">
    <property type="entry name" value="alpha/beta hydrolase"/>
    <property type="match status" value="1"/>
</dbReference>
<protein>
    <submittedName>
        <fullName evidence="3">Pimeloyl-ACP methyl ester carboxylesterase</fullName>
    </submittedName>
</protein>
<dbReference type="InterPro" id="IPR000639">
    <property type="entry name" value="Epox_hydrolase-like"/>
</dbReference>
<dbReference type="EMBL" id="JAAATY010000003">
    <property type="protein sequence ID" value="NRN64280.1"/>
    <property type="molecule type" value="Genomic_DNA"/>
</dbReference>
<evidence type="ECO:0000259" key="2">
    <source>
        <dbReference type="Pfam" id="PF00561"/>
    </source>
</evidence>
<keyword evidence="1" id="KW-0378">Hydrolase</keyword>
<reference evidence="3 4" key="1">
    <citation type="submission" date="2020-01" db="EMBL/GenBank/DDBJ databases">
        <title>Kibdelosporangium persica a novel Actinomycetes from a hot desert in Iran.</title>
        <authorList>
            <person name="Safaei N."/>
            <person name="Zaburannyi N."/>
            <person name="Mueller R."/>
            <person name="Wink J."/>
        </authorList>
    </citation>
    <scope>NUCLEOTIDE SEQUENCE [LARGE SCALE GENOMIC DNA]</scope>
    <source>
        <strain evidence="3 4">4NS15</strain>
    </source>
</reference>
<gene>
    <name evidence="3" type="ORF">GC106_14860</name>
</gene>
<comment type="caution">
    <text evidence="3">The sequence shown here is derived from an EMBL/GenBank/DDBJ whole genome shotgun (WGS) entry which is preliminary data.</text>
</comment>
<feature type="domain" description="AB hydrolase-1" evidence="2">
    <location>
        <begin position="47"/>
        <end position="256"/>
    </location>
</feature>
<accession>A0ABX2EZS6</accession>
<dbReference type="PANTHER" id="PTHR43798">
    <property type="entry name" value="MONOACYLGLYCEROL LIPASE"/>
    <property type="match status" value="1"/>
</dbReference>
<dbReference type="InterPro" id="IPR000073">
    <property type="entry name" value="AB_hydrolase_1"/>
</dbReference>
<dbReference type="PANTHER" id="PTHR43798:SF31">
    <property type="entry name" value="AB HYDROLASE SUPERFAMILY PROTEIN YCLE"/>
    <property type="match status" value="1"/>
</dbReference>
<dbReference type="PRINTS" id="PR00412">
    <property type="entry name" value="EPOXHYDRLASE"/>
</dbReference>